<dbReference type="InParanoid" id="E3J547"/>
<feature type="domain" description="Orc1-like AAA ATPase" evidence="1">
    <location>
        <begin position="457"/>
        <end position="674"/>
    </location>
</feature>
<protein>
    <recommendedName>
        <fullName evidence="1">Orc1-like AAA ATPase domain-containing protein</fullName>
    </recommendedName>
</protein>
<dbReference type="OrthoDB" id="4349880at2"/>
<gene>
    <name evidence="2" type="ordered locus">FraEuI1c_1432</name>
</gene>
<dbReference type="Gene3D" id="3.40.50.300">
    <property type="entry name" value="P-loop containing nucleotide triphosphate hydrolases"/>
    <property type="match status" value="1"/>
</dbReference>
<keyword evidence="3" id="KW-1185">Reference proteome</keyword>
<proteinExistence type="predicted"/>
<dbReference type="InterPro" id="IPR027417">
    <property type="entry name" value="P-loop_NTPase"/>
</dbReference>
<dbReference type="Proteomes" id="UP000002484">
    <property type="component" value="Chromosome"/>
</dbReference>
<evidence type="ECO:0000259" key="1">
    <source>
        <dbReference type="Pfam" id="PF13191"/>
    </source>
</evidence>
<dbReference type="eggNOG" id="COG2909">
    <property type="taxonomic scope" value="Bacteria"/>
</dbReference>
<accession>E3J547</accession>
<dbReference type="EMBL" id="CP002299">
    <property type="protein sequence ID" value="ADP79498.1"/>
    <property type="molecule type" value="Genomic_DNA"/>
</dbReference>
<dbReference type="HOGENOM" id="CLU_325646_0_0_11"/>
<dbReference type="KEGG" id="fri:FraEuI1c_1432"/>
<evidence type="ECO:0000313" key="2">
    <source>
        <dbReference type="EMBL" id="ADP79498.1"/>
    </source>
</evidence>
<reference evidence="2 3" key="1">
    <citation type="submission" date="2010-10" db="EMBL/GenBank/DDBJ databases">
        <title>Complete sequence of Frankia sp. EuI1c.</title>
        <authorList>
            <consortium name="US DOE Joint Genome Institute"/>
            <person name="Lucas S."/>
            <person name="Copeland A."/>
            <person name="Lapidus A."/>
            <person name="Cheng J.-F."/>
            <person name="Bruce D."/>
            <person name="Goodwin L."/>
            <person name="Pitluck S."/>
            <person name="Chertkov O."/>
            <person name="Detter J.C."/>
            <person name="Han C."/>
            <person name="Tapia R."/>
            <person name="Land M."/>
            <person name="Hauser L."/>
            <person name="Jeffries C."/>
            <person name="Kyrpides N."/>
            <person name="Ivanova N."/>
            <person name="Mikhailova N."/>
            <person name="Beauchemin N."/>
            <person name="Sen A."/>
            <person name="Sur S.A."/>
            <person name="Gtari M."/>
            <person name="Wall L."/>
            <person name="Tisa L."/>
            <person name="Woyke T."/>
        </authorList>
    </citation>
    <scope>NUCLEOTIDE SEQUENCE [LARGE SCALE GENOMIC DNA]</scope>
    <source>
        <strain evidence="3">DSM 45817 / CECT 9037 / EuI1c</strain>
    </source>
</reference>
<dbReference type="STRING" id="298654.FraEuI1c_1432"/>
<dbReference type="SUPFAM" id="SSF52540">
    <property type="entry name" value="P-loop containing nucleoside triphosphate hydrolases"/>
    <property type="match status" value="1"/>
</dbReference>
<sequence length="885" mass="96826">MDPDVVDRLGAELAAGLGEPAARALTEWAAQEDTRFRLDRWLVNGKTNAVLAVVEENDDLAERARKLVLKLDRVPAGDAGTSEYARARRAIKDSPEFARVHLAAPVRGPVRVGDGTWLAFQEIAGHDPTDYRVLAALFAGMLGSALGTSDGVDPVTCDPATFVATCRRLVDGVLVEWARQPKTEVCTSQHFLRAILGNRLAPGQPLHRLASELPRDRIDLEGEPESLPNPFALAMGAAPGPTLSMLLGRCHADLHSQNVLVRVNPAIDAADYVFVDLAKYESAGPLVRDPVHLVLYVISRAMPTLSAHHRDVLLDVLVRPANAPDGRGSFLPLWLGDLVNGVWETGESWIREFSYGPEWRQQRLLALLACALIFYGRESTAEDVRPWFLRLAARCASVVGGDGWGVGPTTAGTQPGGSAADGVPAAGVRASGVAANASSTGATPRSRELSDTESYMVGRGQELQMLGELVSGTSDQRLVNIYGPGGIGKSEVCRAFLRQERAALRGVVTSVDLNRPDLTPNVILRDLTEGLVMTARPDDDRVRSVLAGVLARLDEHAFVSNLVDTSGGIDAMFDVLGRPLDEATLARATAAADVDAAVSPMARRALGNRFALDRYLRGAERDLARTFAAALATAFEDESRPVVMLLDTYEEIGSLDDWLCRRLVPELPQSARLVLFGRNQLTKENLDWADYGDSLRMQPLPELAEDDAKTFLRHHGLSDPTALDEVYRFTGGYPLLLVLVRLLARESGSWSAIGEMRASGNRDRVASRLLDRILREQRAAEVREVLEKCAVASWIDPEIIATLLEIGSDEARGVYEKIQRHSFMEPHPFGVRLHDKIRELLVERMRFTSESEYQRLDGLLTEMHRARARIAQPKEDEDDGPRPEA</sequence>
<evidence type="ECO:0000313" key="3">
    <source>
        <dbReference type="Proteomes" id="UP000002484"/>
    </source>
</evidence>
<dbReference type="InterPro" id="IPR041664">
    <property type="entry name" value="AAA_16"/>
</dbReference>
<dbReference type="RefSeq" id="WP_013422618.1">
    <property type="nucleotide sequence ID" value="NC_014666.1"/>
</dbReference>
<dbReference type="Pfam" id="PF13191">
    <property type="entry name" value="AAA_16"/>
    <property type="match status" value="1"/>
</dbReference>
<dbReference type="AlphaFoldDB" id="E3J547"/>
<organism evidence="2 3">
    <name type="scientific">Pseudofrankia inefficax (strain DSM 45817 / CECT 9037 / DDB 130130 / EuI1c)</name>
    <name type="common">Frankia inefficax</name>
    <dbReference type="NCBI Taxonomy" id="298654"/>
    <lineage>
        <taxon>Bacteria</taxon>
        <taxon>Bacillati</taxon>
        <taxon>Actinomycetota</taxon>
        <taxon>Actinomycetes</taxon>
        <taxon>Frankiales</taxon>
        <taxon>Frankiaceae</taxon>
        <taxon>Pseudofrankia</taxon>
    </lineage>
</organism>
<name>E3J547_PSEI1</name>
<dbReference type="eggNOG" id="COG1672">
    <property type="taxonomic scope" value="Bacteria"/>
</dbReference>